<comment type="caution">
    <text evidence="7">The sequence shown here is derived from an EMBL/GenBank/DDBJ whole genome shotgun (WGS) entry which is preliminary data.</text>
</comment>
<organism evidence="7 8">
    <name type="scientific">Nocardia lasii</name>
    <dbReference type="NCBI Taxonomy" id="1616107"/>
    <lineage>
        <taxon>Bacteria</taxon>
        <taxon>Bacillati</taxon>
        <taxon>Actinomycetota</taxon>
        <taxon>Actinomycetes</taxon>
        <taxon>Mycobacteriales</taxon>
        <taxon>Nocardiaceae</taxon>
        <taxon>Nocardia</taxon>
    </lineage>
</organism>
<gene>
    <name evidence="7" type="ORF">ACFP3H_17280</name>
</gene>
<comment type="subcellular location">
    <subcellularLocation>
        <location evidence="1">Endomembrane system</location>
        <topology evidence="1">Multi-pass membrane protein</topology>
    </subcellularLocation>
</comment>
<protein>
    <submittedName>
        <fullName evidence="7">DUF202 domain-containing protein</fullName>
    </submittedName>
</protein>
<dbReference type="Pfam" id="PF02656">
    <property type="entry name" value="DUF202"/>
    <property type="match status" value="1"/>
</dbReference>
<keyword evidence="4 5" id="KW-0472">Membrane</keyword>
<evidence type="ECO:0000256" key="1">
    <source>
        <dbReference type="ARBA" id="ARBA00004127"/>
    </source>
</evidence>
<accession>A0ABW1JTM3</accession>
<dbReference type="RefSeq" id="WP_378607035.1">
    <property type="nucleotide sequence ID" value="NZ_JBHSQN010000011.1"/>
</dbReference>
<feature type="domain" description="DUF202" evidence="6">
    <location>
        <begin position="5"/>
        <end position="63"/>
    </location>
</feature>
<evidence type="ECO:0000256" key="3">
    <source>
        <dbReference type="ARBA" id="ARBA00022989"/>
    </source>
</evidence>
<feature type="transmembrane region" description="Helical" evidence="5">
    <location>
        <begin position="80"/>
        <end position="97"/>
    </location>
</feature>
<evidence type="ECO:0000256" key="4">
    <source>
        <dbReference type="ARBA" id="ARBA00023136"/>
    </source>
</evidence>
<name>A0ABW1JTM3_9NOCA</name>
<dbReference type="EMBL" id="JBHSQN010000011">
    <property type="protein sequence ID" value="MFC6012812.1"/>
    <property type="molecule type" value="Genomic_DNA"/>
</dbReference>
<keyword evidence="2 5" id="KW-0812">Transmembrane</keyword>
<evidence type="ECO:0000259" key="6">
    <source>
        <dbReference type="Pfam" id="PF02656"/>
    </source>
</evidence>
<evidence type="ECO:0000313" key="7">
    <source>
        <dbReference type="EMBL" id="MFC6012812.1"/>
    </source>
</evidence>
<feature type="transmembrane region" description="Helical" evidence="5">
    <location>
        <begin position="41"/>
        <end position="60"/>
    </location>
</feature>
<evidence type="ECO:0000256" key="5">
    <source>
        <dbReference type="SAM" id="Phobius"/>
    </source>
</evidence>
<dbReference type="Proteomes" id="UP001596223">
    <property type="component" value="Unassembled WGS sequence"/>
</dbReference>
<keyword evidence="3 5" id="KW-1133">Transmembrane helix</keyword>
<sequence length="99" mass="10223">MSASTLAAERTALSWRRTSLATAGCAMIFVHEMTTDSRRTVVLPLVAAVVALILAALAWYRGRSLDRGQTSGGHRPVAATAVGVALVALIAAVAVLVHG</sequence>
<proteinExistence type="predicted"/>
<keyword evidence="8" id="KW-1185">Reference proteome</keyword>
<dbReference type="InterPro" id="IPR003807">
    <property type="entry name" value="DUF202"/>
</dbReference>
<reference evidence="8" key="1">
    <citation type="journal article" date="2019" name="Int. J. Syst. Evol. Microbiol.">
        <title>The Global Catalogue of Microorganisms (GCM) 10K type strain sequencing project: providing services to taxonomists for standard genome sequencing and annotation.</title>
        <authorList>
            <consortium name="The Broad Institute Genomics Platform"/>
            <consortium name="The Broad Institute Genome Sequencing Center for Infectious Disease"/>
            <person name="Wu L."/>
            <person name="Ma J."/>
        </authorList>
    </citation>
    <scope>NUCLEOTIDE SEQUENCE [LARGE SCALE GENOMIC DNA]</scope>
    <source>
        <strain evidence="8">CCUG 36956</strain>
    </source>
</reference>
<evidence type="ECO:0000313" key="8">
    <source>
        <dbReference type="Proteomes" id="UP001596223"/>
    </source>
</evidence>
<evidence type="ECO:0000256" key="2">
    <source>
        <dbReference type="ARBA" id="ARBA00022692"/>
    </source>
</evidence>